<evidence type="ECO:0000256" key="1">
    <source>
        <dbReference type="SAM" id="Phobius"/>
    </source>
</evidence>
<dbReference type="Pfam" id="PF06697">
    <property type="entry name" value="DUF1191"/>
    <property type="match status" value="1"/>
</dbReference>
<gene>
    <name evidence="3" type="ORF">M569_15053</name>
</gene>
<evidence type="ECO:0000313" key="4">
    <source>
        <dbReference type="Proteomes" id="UP000015453"/>
    </source>
</evidence>
<dbReference type="Proteomes" id="UP000015453">
    <property type="component" value="Unassembled WGS sequence"/>
</dbReference>
<dbReference type="EMBL" id="AUSU01008107">
    <property type="protein sequence ID" value="EPS59752.1"/>
    <property type="molecule type" value="Genomic_DNA"/>
</dbReference>
<keyword evidence="2" id="KW-0732">Signal</keyword>
<reference evidence="3 4" key="1">
    <citation type="journal article" date="2013" name="BMC Genomics">
        <title>The miniature genome of a carnivorous plant Genlisea aurea contains a low number of genes and short non-coding sequences.</title>
        <authorList>
            <person name="Leushkin E.V."/>
            <person name="Sutormin R.A."/>
            <person name="Nabieva E.R."/>
            <person name="Penin A.A."/>
            <person name="Kondrashov A.S."/>
            <person name="Logacheva M.D."/>
        </authorList>
    </citation>
    <scope>NUCLEOTIDE SEQUENCE [LARGE SCALE GENOMIC DNA]</scope>
</reference>
<keyword evidence="1" id="KW-0472">Membrane</keyword>
<comment type="caution">
    <text evidence="3">The sequence shown here is derived from an EMBL/GenBank/DDBJ whole genome shotgun (WGS) entry which is preliminary data.</text>
</comment>
<dbReference type="PANTHER" id="PTHR33512:SF7">
    <property type="entry name" value="LEGUME LECTIN DOMAIN-CONTAINING PROTEIN"/>
    <property type="match status" value="1"/>
</dbReference>
<keyword evidence="4" id="KW-1185">Reference proteome</keyword>
<proteinExistence type="predicted"/>
<dbReference type="PANTHER" id="PTHR33512">
    <property type="entry name" value="PROTEIN, PUTATIVE (DUF1191)-RELATED"/>
    <property type="match status" value="1"/>
</dbReference>
<keyword evidence="1" id="KW-0812">Transmembrane</keyword>
<evidence type="ECO:0000256" key="2">
    <source>
        <dbReference type="SAM" id="SignalP"/>
    </source>
</evidence>
<dbReference type="GO" id="GO:0016020">
    <property type="term" value="C:membrane"/>
    <property type="evidence" value="ECO:0007669"/>
    <property type="project" value="TreeGrafter"/>
</dbReference>
<dbReference type="InterPro" id="IPR010605">
    <property type="entry name" value="DUF1191"/>
</dbReference>
<accession>S8DJT4</accession>
<feature type="transmembrane region" description="Helical" evidence="1">
    <location>
        <begin position="214"/>
        <end position="236"/>
    </location>
</feature>
<dbReference type="AlphaFoldDB" id="S8DJT4"/>
<protein>
    <submittedName>
        <fullName evidence="3">Uncharacterized protein</fullName>
    </submittedName>
</protein>
<organism evidence="3 4">
    <name type="scientific">Genlisea aurea</name>
    <dbReference type="NCBI Taxonomy" id="192259"/>
    <lineage>
        <taxon>Eukaryota</taxon>
        <taxon>Viridiplantae</taxon>
        <taxon>Streptophyta</taxon>
        <taxon>Embryophyta</taxon>
        <taxon>Tracheophyta</taxon>
        <taxon>Spermatophyta</taxon>
        <taxon>Magnoliopsida</taxon>
        <taxon>eudicotyledons</taxon>
        <taxon>Gunneridae</taxon>
        <taxon>Pentapetalae</taxon>
        <taxon>asterids</taxon>
        <taxon>lamiids</taxon>
        <taxon>Lamiales</taxon>
        <taxon>Lentibulariaceae</taxon>
        <taxon>Genlisea</taxon>
    </lineage>
</organism>
<name>S8DJT4_9LAMI</name>
<sequence length="284" mass="31723">MWTCFFTLTMILTAIVCSESESVTGSRDSLDSFIYDYTLNTISSPHPLTGKPYQVSLPDNLSDIRVSFIRLRSSSMWRNGVNHSSIEIPPKTKTRPFCTRVDLVYQNLVGDLSSFYYGVPDHTLISPVLGILPYDHSNSSNPSLDLDSAGIRVTFPSIPLRRDRRCVRFDADGTVEFSEVMNGRRESFCIGRKKGHFCIVIPSEKRNDEGRGTAIGIVAGVVAAAMLLGLGVGTAVSRRKRRRRKLEVRSEKGESLGWIWVGQSRMPIGSTIRTQPMIENNYIP</sequence>
<feature type="chain" id="PRO_5004562502" evidence="2">
    <location>
        <begin position="21"/>
        <end position="284"/>
    </location>
</feature>
<keyword evidence="1" id="KW-1133">Transmembrane helix</keyword>
<evidence type="ECO:0000313" key="3">
    <source>
        <dbReference type="EMBL" id="EPS59752.1"/>
    </source>
</evidence>
<feature type="signal peptide" evidence="2">
    <location>
        <begin position="1"/>
        <end position="20"/>
    </location>
</feature>
<dbReference type="OrthoDB" id="768690at2759"/>